<dbReference type="HOGENOM" id="CLU_000604_27_14_1"/>
<dbReference type="InterPro" id="IPR030240">
    <property type="entry name" value="ABCC4_TMD1"/>
</dbReference>
<reference evidence="9" key="3">
    <citation type="submission" date="2025-09" db="UniProtKB">
        <authorList>
            <consortium name="Ensembl"/>
        </authorList>
    </citation>
    <scope>IDENTIFICATION</scope>
</reference>
<keyword evidence="6 7" id="KW-0472">Membrane</keyword>
<sequence>MEGARKPFKRNPAATAGLLSKVFFWWLNPLFRVGHKRSLEEDDMYEVLPEDGSQRLGMELNSYWEHEVENSRKDLRKPSLSKAIIKCYWKSYSVLGVFTLIEETIKVVQPIFLGKVIRYFESYNPEDMNALYESLGYAAGLSLCTVGLVVLHHLYFYYVQRSGMKIRVAMCHMIYKKALCLSSTAMGKTTTGQIVNLLSNDVNKFDEVTIFLHFLWIGPLQAAAVGLLWAEIGPSCLAGMGVLMFLMPVQTMFGRLFSKFRSKTATLTDSRIRTMNEVVSGIRIIKMYAWEKPFASLVADIRSKEISKVMNSSYLRGLNMASFFCASKIILFVTFT</sequence>
<dbReference type="SUPFAM" id="SSF90123">
    <property type="entry name" value="ABC transporter transmembrane region"/>
    <property type="match status" value="1"/>
</dbReference>
<evidence type="ECO:0000256" key="6">
    <source>
        <dbReference type="ARBA" id="ARBA00023136"/>
    </source>
</evidence>
<feature type="transmembrane region" description="Helical" evidence="7">
    <location>
        <begin position="236"/>
        <end position="257"/>
    </location>
</feature>
<keyword evidence="5 7" id="KW-1133">Transmembrane helix</keyword>
<name>H3CKT3_TETNG</name>
<dbReference type="InterPro" id="IPR050173">
    <property type="entry name" value="ABC_transporter_C-like"/>
</dbReference>
<accession>H3CKT3</accession>
<feature type="domain" description="ABC transmembrane type-1" evidence="8">
    <location>
        <begin position="94"/>
        <end position="336"/>
    </location>
</feature>
<evidence type="ECO:0000256" key="7">
    <source>
        <dbReference type="SAM" id="Phobius"/>
    </source>
</evidence>
<dbReference type="InterPro" id="IPR011527">
    <property type="entry name" value="ABC1_TM_dom"/>
</dbReference>
<keyword evidence="2 7" id="KW-0812">Transmembrane</keyword>
<evidence type="ECO:0000256" key="1">
    <source>
        <dbReference type="ARBA" id="ARBA00022448"/>
    </source>
</evidence>
<keyword evidence="3" id="KW-0547">Nucleotide-binding</keyword>
<dbReference type="InParanoid" id="H3CKT3"/>
<keyword evidence="10" id="KW-1185">Reference proteome</keyword>
<dbReference type="GO" id="GO:0005524">
    <property type="term" value="F:ATP binding"/>
    <property type="evidence" value="ECO:0007669"/>
    <property type="project" value="UniProtKB-KW"/>
</dbReference>
<dbReference type="Gene3D" id="1.20.1560.10">
    <property type="entry name" value="ABC transporter type 1, transmembrane domain"/>
    <property type="match status" value="1"/>
</dbReference>
<dbReference type="Ensembl" id="ENSTNIT00000009033.1">
    <property type="protein sequence ID" value="ENSTNIP00000008862.1"/>
    <property type="gene ID" value="ENSTNIG00000006118.1"/>
</dbReference>
<dbReference type="PANTHER" id="PTHR24223:SF357">
    <property type="entry name" value="ATP-BINDING CASSETTE SUB-FAMILY C MEMBER 4"/>
    <property type="match status" value="1"/>
</dbReference>
<reference evidence="9" key="2">
    <citation type="submission" date="2025-08" db="UniProtKB">
        <authorList>
            <consortium name="Ensembl"/>
        </authorList>
    </citation>
    <scope>IDENTIFICATION</scope>
</reference>
<evidence type="ECO:0000256" key="4">
    <source>
        <dbReference type="ARBA" id="ARBA00022840"/>
    </source>
</evidence>
<dbReference type="Pfam" id="PF00664">
    <property type="entry name" value="ABC_membrane"/>
    <property type="match status" value="1"/>
</dbReference>
<feature type="transmembrane region" description="Helical" evidence="7">
    <location>
        <begin position="210"/>
        <end position="230"/>
    </location>
</feature>
<evidence type="ECO:0000256" key="5">
    <source>
        <dbReference type="ARBA" id="ARBA00022989"/>
    </source>
</evidence>
<keyword evidence="1" id="KW-0813">Transport</keyword>
<organism evidence="9 10">
    <name type="scientific">Tetraodon nigroviridis</name>
    <name type="common">Spotted green pufferfish</name>
    <name type="synonym">Chelonodon nigroviridis</name>
    <dbReference type="NCBI Taxonomy" id="99883"/>
    <lineage>
        <taxon>Eukaryota</taxon>
        <taxon>Metazoa</taxon>
        <taxon>Chordata</taxon>
        <taxon>Craniata</taxon>
        <taxon>Vertebrata</taxon>
        <taxon>Euteleostomi</taxon>
        <taxon>Actinopterygii</taxon>
        <taxon>Neopterygii</taxon>
        <taxon>Teleostei</taxon>
        <taxon>Neoteleostei</taxon>
        <taxon>Acanthomorphata</taxon>
        <taxon>Eupercaria</taxon>
        <taxon>Tetraodontiformes</taxon>
        <taxon>Tetradontoidea</taxon>
        <taxon>Tetraodontidae</taxon>
        <taxon>Tetraodon</taxon>
    </lineage>
</organism>
<dbReference type="OMA" id="CWEKPFE"/>
<dbReference type="PROSITE" id="PS50929">
    <property type="entry name" value="ABC_TM1F"/>
    <property type="match status" value="1"/>
</dbReference>
<feature type="transmembrane region" description="Helical" evidence="7">
    <location>
        <begin position="135"/>
        <end position="158"/>
    </location>
</feature>
<keyword evidence="4" id="KW-0067">ATP-binding</keyword>
<protein>
    <recommendedName>
        <fullName evidence="8">ABC transmembrane type-1 domain-containing protein</fullName>
    </recommendedName>
</protein>
<dbReference type="FunFam" id="1.20.1560.10:FF:000027">
    <property type="entry name" value="ATP-binding cassette subfamily C member 4"/>
    <property type="match status" value="1"/>
</dbReference>
<dbReference type="STRING" id="99883.ENSTNIP00000008862"/>
<evidence type="ECO:0000313" key="10">
    <source>
        <dbReference type="Proteomes" id="UP000007303"/>
    </source>
</evidence>
<dbReference type="GO" id="GO:0005886">
    <property type="term" value="C:plasma membrane"/>
    <property type="evidence" value="ECO:0007669"/>
    <property type="project" value="TreeGrafter"/>
</dbReference>
<dbReference type="Proteomes" id="UP000007303">
    <property type="component" value="Unassembled WGS sequence"/>
</dbReference>
<evidence type="ECO:0000313" key="9">
    <source>
        <dbReference type="Ensembl" id="ENSTNIP00000008862.1"/>
    </source>
</evidence>
<dbReference type="CDD" id="cd18593">
    <property type="entry name" value="ABC_6TM_MRP4_D1_like"/>
    <property type="match status" value="1"/>
</dbReference>
<dbReference type="InterPro" id="IPR036640">
    <property type="entry name" value="ABC1_TM_sf"/>
</dbReference>
<evidence type="ECO:0000259" key="8">
    <source>
        <dbReference type="PROSITE" id="PS50929"/>
    </source>
</evidence>
<feature type="transmembrane region" description="Helical" evidence="7">
    <location>
        <begin position="314"/>
        <end position="335"/>
    </location>
</feature>
<dbReference type="PANTHER" id="PTHR24223">
    <property type="entry name" value="ATP-BINDING CASSETTE SUB-FAMILY C"/>
    <property type="match status" value="1"/>
</dbReference>
<dbReference type="GO" id="GO:0140359">
    <property type="term" value="F:ABC-type transporter activity"/>
    <property type="evidence" value="ECO:0007669"/>
    <property type="project" value="InterPro"/>
</dbReference>
<reference evidence="10" key="1">
    <citation type="journal article" date="2004" name="Nature">
        <title>Genome duplication in the teleost fish Tetraodon nigroviridis reveals the early vertebrate proto-karyotype.</title>
        <authorList>
            <person name="Jaillon O."/>
            <person name="Aury J.-M."/>
            <person name="Brunet F."/>
            <person name="Petit J.-L."/>
            <person name="Stange-Thomann N."/>
            <person name="Mauceli E."/>
            <person name="Bouneau L."/>
            <person name="Fischer C."/>
            <person name="Ozouf-Costaz C."/>
            <person name="Bernot A."/>
            <person name="Nicaud S."/>
            <person name="Jaffe D."/>
            <person name="Fisher S."/>
            <person name="Lutfalla G."/>
            <person name="Dossat C."/>
            <person name="Segurens B."/>
            <person name="Dasilva C."/>
            <person name="Salanoubat M."/>
            <person name="Levy M."/>
            <person name="Boudet N."/>
            <person name="Castellano S."/>
            <person name="Anthouard V."/>
            <person name="Jubin C."/>
            <person name="Castelli V."/>
            <person name="Katinka M."/>
            <person name="Vacherie B."/>
            <person name="Biemont C."/>
            <person name="Skalli Z."/>
            <person name="Cattolico L."/>
            <person name="Poulain J."/>
            <person name="De Berardinis V."/>
            <person name="Cruaud C."/>
            <person name="Duprat S."/>
            <person name="Brottier P."/>
            <person name="Coutanceau J.-P."/>
            <person name="Gouzy J."/>
            <person name="Parra G."/>
            <person name="Lardier G."/>
            <person name="Chapple C."/>
            <person name="McKernan K.J."/>
            <person name="McEwan P."/>
            <person name="Bosak S."/>
            <person name="Kellis M."/>
            <person name="Volff J.-N."/>
            <person name="Guigo R."/>
            <person name="Zody M.C."/>
            <person name="Mesirov J."/>
            <person name="Lindblad-Toh K."/>
            <person name="Birren B."/>
            <person name="Nusbaum C."/>
            <person name="Kahn D."/>
            <person name="Robinson-Rechavi M."/>
            <person name="Laudet V."/>
            <person name="Schachter V."/>
            <person name="Quetier F."/>
            <person name="Saurin W."/>
            <person name="Scarpelli C."/>
            <person name="Wincker P."/>
            <person name="Lander E.S."/>
            <person name="Weissenbach J."/>
            <person name="Roest Crollius H."/>
        </authorList>
    </citation>
    <scope>NUCLEOTIDE SEQUENCE [LARGE SCALE GENOMIC DNA]</scope>
</reference>
<dbReference type="GeneTree" id="ENSGT00940000153931"/>
<dbReference type="AlphaFoldDB" id="H3CKT3"/>
<evidence type="ECO:0000256" key="3">
    <source>
        <dbReference type="ARBA" id="ARBA00022741"/>
    </source>
</evidence>
<evidence type="ECO:0000256" key="2">
    <source>
        <dbReference type="ARBA" id="ARBA00022692"/>
    </source>
</evidence>
<proteinExistence type="predicted"/>